<dbReference type="AlphaFoldDB" id="U6LUX5"/>
<keyword evidence="2" id="KW-1133">Transmembrane helix</keyword>
<feature type="region of interest" description="Disordered" evidence="1">
    <location>
        <begin position="78"/>
        <end position="111"/>
    </location>
</feature>
<evidence type="ECO:0000256" key="2">
    <source>
        <dbReference type="SAM" id="Phobius"/>
    </source>
</evidence>
<feature type="compositionally biased region" description="Basic and acidic residues" evidence="1">
    <location>
        <begin position="135"/>
        <end position="144"/>
    </location>
</feature>
<reference evidence="3" key="2">
    <citation type="submission" date="2013-10" db="EMBL/GenBank/DDBJ databases">
        <authorList>
            <person name="Aslett M."/>
        </authorList>
    </citation>
    <scope>NUCLEOTIDE SEQUENCE [LARGE SCALE GENOMIC DNA]</scope>
    <source>
        <strain evidence="3">Houghton</strain>
    </source>
</reference>
<dbReference type="OrthoDB" id="348104at2759"/>
<feature type="compositionally biased region" description="Basic and acidic residues" evidence="1">
    <location>
        <begin position="86"/>
        <end position="96"/>
    </location>
</feature>
<gene>
    <name evidence="3" type="ORF">EBH_0001230</name>
</gene>
<feature type="region of interest" description="Disordered" evidence="1">
    <location>
        <begin position="125"/>
        <end position="224"/>
    </location>
</feature>
<dbReference type="VEuPathDB" id="ToxoDB:EBH_0001230"/>
<reference evidence="3" key="1">
    <citation type="submission" date="2013-10" db="EMBL/GenBank/DDBJ databases">
        <title>Genomic analysis of the causative agents of coccidiosis in chickens.</title>
        <authorList>
            <person name="Reid A.J."/>
            <person name="Blake D."/>
            <person name="Billington K."/>
            <person name="Browne H."/>
            <person name="Dunn M."/>
            <person name="Hung S."/>
            <person name="Kawahara F."/>
            <person name="Miranda-Saavedra D."/>
            <person name="Mourier T."/>
            <person name="Nagra H."/>
            <person name="Otto T.D."/>
            <person name="Rawlings N."/>
            <person name="Sanchez A."/>
            <person name="Sanders M."/>
            <person name="Subramaniam C."/>
            <person name="Tay Y."/>
            <person name="Dear P."/>
            <person name="Doerig C."/>
            <person name="Gruber A."/>
            <person name="Parkinson J."/>
            <person name="Shirley M."/>
            <person name="Wan K.L."/>
            <person name="Berriman M."/>
            <person name="Tomley F."/>
            <person name="Pain A."/>
        </authorList>
    </citation>
    <scope>NUCLEOTIDE SEQUENCE [LARGE SCALE GENOMIC DNA]</scope>
    <source>
        <strain evidence="3">Houghton</strain>
    </source>
</reference>
<feature type="transmembrane region" description="Helical" evidence="2">
    <location>
        <begin position="44"/>
        <end position="65"/>
    </location>
</feature>
<evidence type="ECO:0000313" key="3">
    <source>
        <dbReference type="EMBL" id="CDJ51600.1"/>
    </source>
</evidence>
<feature type="compositionally biased region" description="Low complexity" evidence="1">
    <location>
        <begin position="199"/>
        <end position="217"/>
    </location>
</feature>
<name>U6LUX5_9EIME</name>
<evidence type="ECO:0008006" key="5">
    <source>
        <dbReference type="Google" id="ProtNLM"/>
    </source>
</evidence>
<keyword evidence="4" id="KW-1185">Reference proteome</keyword>
<evidence type="ECO:0000313" key="4">
    <source>
        <dbReference type="Proteomes" id="UP000030750"/>
    </source>
</evidence>
<accession>U6LUX5</accession>
<keyword evidence="2" id="KW-0472">Membrane</keyword>
<dbReference type="EMBL" id="HG712953">
    <property type="protein sequence ID" value="CDJ51600.1"/>
    <property type="molecule type" value="Genomic_DNA"/>
</dbReference>
<evidence type="ECO:0000256" key="1">
    <source>
        <dbReference type="SAM" id="MobiDB-lite"/>
    </source>
</evidence>
<proteinExistence type="predicted"/>
<sequence>MERVKLLDEMGTTDVSTAANTAAVHLNVFNQRTKPGSTSQELKLHLGVAACLVLLFLMGVCSRFIRSRRLEHVDRRRLASGGGAPGKDESEAEGDKQCFVGSSEPTEDDETSFLESVGAFHQPVTQPQASGLAEKQPRIPEKQEPPGTAAPSLGPSSRAHGATPPAGESTVGAIKEPLPRPHASTFPAEFPRSAEEKTPPGAAAASPEHSSHPHGAALSVGEPRVKYRDQVRKRREALGRAFQHIDALLQAGMRELNNSWEASNPHWPYCQALFGALKHFAGQASALFNAENRRFGVHERLEWLNKNHAGWISCELAWNVLSAFASEHYLVAPDRQTPPAEVDARVSLLVEMNEVSFELEESMAEHAEKRAAETLARLNAAIREASNVARGASVYLSSGTSPSEDLLFESVKEKLLKLRGRKLEAMRMLSQGQGH</sequence>
<protein>
    <recommendedName>
        <fullName evidence="5">Transmembrane protein</fullName>
    </recommendedName>
</protein>
<keyword evidence="2" id="KW-0812">Transmembrane</keyword>
<organism evidence="3 4">
    <name type="scientific">Eimeria brunetti</name>
    <dbReference type="NCBI Taxonomy" id="51314"/>
    <lineage>
        <taxon>Eukaryota</taxon>
        <taxon>Sar</taxon>
        <taxon>Alveolata</taxon>
        <taxon>Apicomplexa</taxon>
        <taxon>Conoidasida</taxon>
        <taxon>Coccidia</taxon>
        <taxon>Eucoccidiorida</taxon>
        <taxon>Eimeriorina</taxon>
        <taxon>Eimeriidae</taxon>
        <taxon>Eimeria</taxon>
    </lineage>
</organism>
<dbReference type="Proteomes" id="UP000030750">
    <property type="component" value="Unassembled WGS sequence"/>
</dbReference>